<gene>
    <name evidence="3" type="ORF">BSL78_03796</name>
</gene>
<dbReference type="SUPFAM" id="SSF81383">
    <property type="entry name" value="F-box domain"/>
    <property type="match status" value="1"/>
</dbReference>
<dbReference type="InterPro" id="IPR001810">
    <property type="entry name" value="F-box_dom"/>
</dbReference>
<dbReference type="Pfam" id="PF12937">
    <property type="entry name" value="F-box-like"/>
    <property type="match status" value="1"/>
</dbReference>
<dbReference type="InterPro" id="IPR035999">
    <property type="entry name" value="Sec7_dom_sf"/>
</dbReference>
<dbReference type="InterPro" id="IPR000904">
    <property type="entry name" value="Sec7_dom"/>
</dbReference>
<dbReference type="STRING" id="307972.A0A2G8LGB0"/>
<keyword evidence="4" id="KW-1185">Reference proteome</keyword>
<comment type="caution">
    <text evidence="3">The sequence shown here is derived from an EMBL/GenBank/DDBJ whole genome shotgun (WGS) entry which is preliminary data.</text>
</comment>
<dbReference type="InterPro" id="IPR036047">
    <property type="entry name" value="F-box-like_dom_sf"/>
</dbReference>
<dbReference type="PANTHER" id="PTHR46731:SF1">
    <property type="entry name" value="F-BOX ONLY PROTEIN 15"/>
    <property type="match status" value="1"/>
</dbReference>
<dbReference type="PROSITE" id="PS50190">
    <property type="entry name" value="SEC7"/>
    <property type="match status" value="1"/>
</dbReference>
<dbReference type="Gene3D" id="1.10.220.20">
    <property type="match status" value="1"/>
</dbReference>
<dbReference type="SUPFAM" id="SSF48425">
    <property type="entry name" value="Sec7 domain"/>
    <property type="match status" value="1"/>
</dbReference>
<organism evidence="3 4">
    <name type="scientific">Stichopus japonicus</name>
    <name type="common">Sea cucumber</name>
    <dbReference type="NCBI Taxonomy" id="307972"/>
    <lineage>
        <taxon>Eukaryota</taxon>
        <taxon>Metazoa</taxon>
        <taxon>Echinodermata</taxon>
        <taxon>Eleutherozoa</taxon>
        <taxon>Echinozoa</taxon>
        <taxon>Holothuroidea</taxon>
        <taxon>Aspidochirotacea</taxon>
        <taxon>Aspidochirotida</taxon>
        <taxon>Stichopodidae</taxon>
        <taxon>Apostichopus</taxon>
    </lineage>
</organism>
<evidence type="ECO:0000259" key="2">
    <source>
        <dbReference type="PROSITE" id="PS50190"/>
    </source>
</evidence>
<accession>A0A2G8LGB0</accession>
<evidence type="ECO:0000259" key="1">
    <source>
        <dbReference type="PROSITE" id="PS50181"/>
    </source>
</evidence>
<dbReference type="SMART" id="SM00256">
    <property type="entry name" value="FBOX"/>
    <property type="match status" value="1"/>
</dbReference>
<dbReference type="Gene3D" id="1.20.1280.50">
    <property type="match status" value="1"/>
</dbReference>
<proteinExistence type="predicted"/>
<evidence type="ECO:0000313" key="3">
    <source>
        <dbReference type="EMBL" id="PIK59286.1"/>
    </source>
</evidence>
<dbReference type="OrthoDB" id="430364at2759"/>
<dbReference type="AlphaFoldDB" id="A0A2G8LGB0"/>
<protein>
    <submittedName>
        <fullName evidence="3">Putative F-box only protein 8</fullName>
    </submittedName>
</protein>
<dbReference type="Proteomes" id="UP000230750">
    <property type="component" value="Unassembled WGS sequence"/>
</dbReference>
<dbReference type="GO" id="GO:0032012">
    <property type="term" value="P:regulation of ARF protein signal transduction"/>
    <property type="evidence" value="ECO:0007669"/>
    <property type="project" value="InterPro"/>
</dbReference>
<dbReference type="Pfam" id="PF01369">
    <property type="entry name" value="Sec7"/>
    <property type="match status" value="1"/>
</dbReference>
<dbReference type="CDD" id="cd22088">
    <property type="entry name" value="F-box_FBXO8"/>
    <property type="match status" value="1"/>
</dbReference>
<dbReference type="PROSITE" id="PS50181">
    <property type="entry name" value="FBOX"/>
    <property type="match status" value="1"/>
</dbReference>
<reference evidence="3 4" key="1">
    <citation type="journal article" date="2017" name="PLoS Biol.">
        <title>The sea cucumber genome provides insights into morphological evolution and visceral regeneration.</title>
        <authorList>
            <person name="Zhang X."/>
            <person name="Sun L."/>
            <person name="Yuan J."/>
            <person name="Sun Y."/>
            <person name="Gao Y."/>
            <person name="Zhang L."/>
            <person name="Li S."/>
            <person name="Dai H."/>
            <person name="Hamel J.F."/>
            <person name="Liu C."/>
            <person name="Yu Y."/>
            <person name="Liu S."/>
            <person name="Lin W."/>
            <person name="Guo K."/>
            <person name="Jin S."/>
            <person name="Xu P."/>
            <person name="Storey K.B."/>
            <person name="Huan P."/>
            <person name="Zhang T."/>
            <person name="Zhou Y."/>
            <person name="Zhang J."/>
            <person name="Lin C."/>
            <person name="Li X."/>
            <person name="Xing L."/>
            <person name="Huo D."/>
            <person name="Sun M."/>
            <person name="Wang L."/>
            <person name="Mercier A."/>
            <person name="Li F."/>
            <person name="Yang H."/>
            <person name="Xiang J."/>
        </authorList>
    </citation>
    <scope>NUCLEOTIDE SEQUENCE [LARGE SCALE GENOMIC DNA]</scope>
    <source>
        <strain evidence="3">Shaxun</strain>
        <tissue evidence="3">Muscle</tissue>
    </source>
</reference>
<feature type="domain" description="SEC7" evidence="2">
    <location>
        <begin position="85"/>
        <end position="213"/>
    </location>
</feature>
<evidence type="ECO:0000313" key="4">
    <source>
        <dbReference type="Proteomes" id="UP000230750"/>
    </source>
</evidence>
<dbReference type="EMBL" id="MRZV01000087">
    <property type="protein sequence ID" value="PIK59286.1"/>
    <property type="molecule type" value="Genomic_DNA"/>
</dbReference>
<dbReference type="GO" id="GO:0005085">
    <property type="term" value="F:guanyl-nucleotide exchange factor activity"/>
    <property type="evidence" value="ECO:0007669"/>
    <property type="project" value="InterPro"/>
</dbReference>
<feature type="domain" description="F-box" evidence="1">
    <location>
        <begin position="29"/>
        <end position="75"/>
    </location>
</feature>
<name>A0A2G8LGB0_STIJA</name>
<dbReference type="GO" id="GO:0019005">
    <property type="term" value="C:SCF ubiquitin ligase complex"/>
    <property type="evidence" value="ECO:0007669"/>
    <property type="project" value="TreeGrafter"/>
</dbReference>
<dbReference type="PANTHER" id="PTHR46731">
    <property type="entry name" value="F-BOX ONLY PROTEIN 15"/>
    <property type="match status" value="1"/>
</dbReference>
<sequence length="213" mass="24740">MGHALRRFRHDSPHLPRFNPRRSGLTEKFPDLNELPPELAILILSNLNATDLCLAMCVNDFWRQLAMDDLLWQGLCYATWGSVSAYHKKKDANFSYRELYQRLMTTPSFHWNAELGIEYLLRDGILNNDPKAIAYFINSTNRLDRSQVRRFVTGRQEVLDELIKLDNYTDKMLPIALRSFFAKWSLRSSTVTGCKCCWRSLPNGTLRAIHNAD</sequence>
<dbReference type="InterPro" id="IPR048003">
    <property type="entry name" value="FBXO8_F-box"/>
</dbReference>